<dbReference type="RefSeq" id="WP_379664333.1">
    <property type="nucleotide sequence ID" value="NZ_JBHUDG010000051.1"/>
</dbReference>
<organism evidence="1 2">
    <name type="scientific">Pseudopedobacter beijingensis</name>
    <dbReference type="NCBI Taxonomy" id="1207056"/>
    <lineage>
        <taxon>Bacteria</taxon>
        <taxon>Pseudomonadati</taxon>
        <taxon>Bacteroidota</taxon>
        <taxon>Sphingobacteriia</taxon>
        <taxon>Sphingobacteriales</taxon>
        <taxon>Sphingobacteriaceae</taxon>
        <taxon>Pseudopedobacter</taxon>
    </lineage>
</organism>
<name>A0ABW4IGW1_9SPHI</name>
<protein>
    <submittedName>
        <fullName evidence="1">Uncharacterized protein</fullName>
    </submittedName>
</protein>
<reference evidence="2" key="1">
    <citation type="journal article" date="2019" name="Int. J. Syst. Evol. Microbiol.">
        <title>The Global Catalogue of Microorganisms (GCM) 10K type strain sequencing project: providing services to taxonomists for standard genome sequencing and annotation.</title>
        <authorList>
            <consortium name="The Broad Institute Genomics Platform"/>
            <consortium name="The Broad Institute Genome Sequencing Center for Infectious Disease"/>
            <person name="Wu L."/>
            <person name="Ma J."/>
        </authorList>
    </citation>
    <scope>NUCLEOTIDE SEQUENCE [LARGE SCALE GENOMIC DNA]</scope>
    <source>
        <strain evidence="2">CCUG 53762</strain>
    </source>
</reference>
<accession>A0ABW4IGW1</accession>
<keyword evidence="2" id="KW-1185">Reference proteome</keyword>
<proteinExistence type="predicted"/>
<dbReference type="Proteomes" id="UP001597118">
    <property type="component" value="Unassembled WGS sequence"/>
</dbReference>
<gene>
    <name evidence="1" type="ORF">ACFSAH_19220</name>
</gene>
<dbReference type="EMBL" id="JBHUDG010000051">
    <property type="protein sequence ID" value="MFD1632011.1"/>
    <property type="molecule type" value="Genomic_DNA"/>
</dbReference>
<evidence type="ECO:0000313" key="1">
    <source>
        <dbReference type="EMBL" id="MFD1632011.1"/>
    </source>
</evidence>
<evidence type="ECO:0000313" key="2">
    <source>
        <dbReference type="Proteomes" id="UP001597118"/>
    </source>
</evidence>
<comment type="caution">
    <text evidence="1">The sequence shown here is derived from an EMBL/GenBank/DDBJ whole genome shotgun (WGS) entry which is preliminary data.</text>
</comment>
<sequence>MSTPRITFNHNWNGKLFCTCFTSLRLRNDKKYQNGTTFQIILNKPGKNPFNAGEAILCDVRHLYIHQINDFMAMIDTGYNREETVKMLQTMYKNIVTDWNTQQLSLLLFRRIQVDKSIANAPKTITYKASTSKQA</sequence>